<dbReference type="AlphaFoldDB" id="A0A0E3B0I4"/>
<dbReference type="EMBL" id="CP012029">
    <property type="protein sequence ID" value="ALO27181.1"/>
    <property type="molecule type" value="Genomic_DNA"/>
</dbReference>
<sequence length="268" mass="29770">MDKLIRKILTVVLVLAMVGCSRHYYVKEFPVSGKTKVEKAPKIVYLGFRTYQSRITGSASRRTTYTAELVYETRTIPKLENGVFINQLKSSGFRGDIPSDKVQAFAMEYLGAVKSSGALEISTLVDVEKKGGDVKIFKLRNFPVDYYVIGVHGPAFRKNTNFGISVVEVFSSLFSMVTLGLIPVYSSDLAKTEVKIYDKNLKLVNSLEYDNSYSTIDAIWVSPNPPHCKMLECTEQIGSPPSIVYSEMGPKIEEDVLNSIQKPAAPAN</sequence>
<organism evidence="1">
    <name type="scientific">Leptospira borgpetersenii serovar Ballum</name>
    <dbReference type="NCBI Taxonomy" id="280505"/>
    <lineage>
        <taxon>Bacteria</taxon>
        <taxon>Pseudomonadati</taxon>
        <taxon>Spirochaetota</taxon>
        <taxon>Spirochaetia</taxon>
        <taxon>Leptospirales</taxon>
        <taxon>Leptospiraceae</taxon>
        <taxon>Leptospira</taxon>
    </lineage>
</organism>
<dbReference type="PROSITE" id="PS51257">
    <property type="entry name" value="PROKAR_LIPOPROTEIN"/>
    <property type="match status" value="1"/>
</dbReference>
<dbReference type="PATRIC" id="fig|280505.15.peg.2898"/>
<accession>A0A0E3B0I4</accession>
<dbReference type="Proteomes" id="UP000058857">
    <property type="component" value="Chromosome 1"/>
</dbReference>
<protein>
    <submittedName>
        <fullName evidence="1">Putative lipoprotein</fullName>
    </submittedName>
</protein>
<evidence type="ECO:0000313" key="1">
    <source>
        <dbReference type="EMBL" id="ALO27181.1"/>
    </source>
</evidence>
<proteinExistence type="predicted"/>
<reference evidence="1 2" key="1">
    <citation type="journal article" date="2015" name="PLoS Negl. Trop. Dis.">
        <title>Distribution of Plasmids in Distinct Leptospira Pathogenic Species.</title>
        <authorList>
            <person name="Wang Y."/>
            <person name="Zhuang X."/>
            <person name="Zhong Y."/>
            <person name="Zhang C."/>
            <person name="Zhang Y."/>
            <person name="Zeng L."/>
            <person name="Zhu Y."/>
            <person name="He P."/>
            <person name="Dong K."/>
            <person name="Pal U."/>
            <person name="Guo X."/>
            <person name="Qin J."/>
        </authorList>
    </citation>
    <scope>NUCLEOTIDE SEQUENCE [LARGE SCALE GENOMIC DNA]</scope>
    <source>
        <strain evidence="1 2">56604</strain>
    </source>
</reference>
<gene>
    <name evidence="1" type="ORF">LBBP_02970</name>
</gene>
<name>A0A0E3B0I4_LEPBO</name>
<keyword evidence="1" id="KW-0449">Lipoprotein</keyword>
<dbReference type="NCBIfam" id="NF047480">
    <property type="entry name" value="Lepto_Lp29"/>
    <property type="match status" value="1"/>
</dbReference>
<evidence type="ECO:0000313" key="2">
    <source>
        <dbReference type="Proteomes" id="UP000058857"/>
    </source>
</evidence>
<dbReference type="RefSeq" id="WP_002739999.1">
    <property type="nucleotide sequence ID" value="NZ_CP012029.1"/>
</dbReference>